<protein>
    <recommendedName>
        <fullName evidence="6">SP-RING-type domain-containing protein</fullName>
    </recommendedName>
</protein>
<sequence length="1064" mass="118517">MENPPLSASVFLPSERQDYRNVPRELLSPSPPLSETGVSEPCALQSPSTSSLSGLGITTRPAPNQCQKTNTPDGPQQESQGILERGQFVNSGQINTSSAARVGDYPSPTSINMSYPSPSILVASNPNKRQRTQPPAMSSLRPRVSLIEKHIQSVGGQMNLNTGLERPRFQLLTDACNNEDPFYVALHQIFCVWDFNRLEVTSIQGYPNSIVLQTAFNILGQLIRDNVQLSPNHKMWFANFPGPLTQLLKSSEPYRQTVMDVGAFLSQLASDWEPLSSECSQRGYPPLVDELVKRWRLLSPTLQSIVFTAIRRNLGYRDSEVGTRMEELFKRDREEHQALASRVNTSRPPTANDIRERNTALVNEYLTLRNRIAQRRSSTAISSSSLMRGPTPVLSTSVPYQHSSTIPVIHTAAWQANMPRPESGSWQQHGAPRTSTNSPNPSLIAGRPPSVASDRVNPNAPSPTLLQGLSMHSPIQQNFQTPPANGNLQSNQNIPQGYGRSTANRPYIQYQSVNVADQQLNQVAMQHQQLMPQQQFQPQNPSQYQPLQAGQYQPQQYQQQQPQHYQSSQIAWQQNSLQSAQQQAMIRQQHQQAQLAQQVRATHMIGNTSINDPHHAQVRNNSTNSTGLRTPTAGPSPRIGVPAAARPMSHEQVVIAYGAKHALNRSIVPPTGFNHQFFPALPDQVALHQAHLRSPRLVAADPAPCDVPTDSPKLRHYQTIRGFSLPPTKISINSPLSKFEFRSSDADFAMIAQDTFLGKGQVASRQFRRGTLQYRLRCVQMKQGATKCLTADWVSQDTVWPEGASLAINKKHLELRRKNHHGKDLPIDITPIVRLVGPNMNCQIALSILDGRSRMKEHSYFIAVEVVEILEHDQIMGCVRKNRISAITSLDNIKRSLGGHVAENDDDIAMVVSDLSIDLADPFTARIFDTPVRGLNCLHRECFDLETFLITRTSKPKRPGQPCMVDVWKCPLCGKDARPSRLQIDDFLVSVRQTLEAQGYLDAKAIWISGDGTWRPKIEKRKTPPEPDDSDSDDDTLKNPATNQSSDMRSNRAVEIISLVSQTS</sequence>
<dbReference type="EMBL" id="FJUX01000040">
    <property type="protein sequence ID" value="CZS99401.1"/>
    <property type="molecule type" value="Genomic_DNA"/>
</dbReference>
<dbReference type="InterPro" id="IPR004181">
    <property type="entry name" value="Znf_MIZ"/>
</dbReference>
<feature type="domain" description="SP-RING-type" evidence="6">
    <location>
        <begin position="904"/>
        <end position="997"/>
    </location>
</feature>
<feature type="region of interest" description="Disordered" evidence="5">
    <location>
        <begin position="1"/>
        <end position="79"/>
    </location>
</feature>
<feature type="compositionally biased region" description="Polar residues" evidence="5">
    <location>
        <begin position="61"/>
        <end position="79"/>
    </location>
</feature>
<evidence type="ECO:0000256" key="3">
    <source>
        <dbReference type="ARBA" id="ARBA00022833"/>
    </source>
</evidence>
<organism evidence="7 8">
    <name type="scientific">Rhynchosporium agropyri</name>
    <dbReference type="NCBI Taxonomy" id="914238"/>
    <lineage>
        <taxon>Eukaryota</taxon>
        <taxon>Fungi</taxon>
        <taxon>Dikarya</taxon>
        <taxon>Ascomycota</taxon>
        <taxon>Pezizomycotina</taxon>
        <taxon>Leotiomycetes</taxon>
        <taxon>Helotiales</taxon>
        <taxon>Ploettnerulaceae</taxon>
        <taxon>Rhynchosporium</taxon>
    </lineage>
</organism>
<evidence type="ECO:0000259" key="6">
    <source>
        <dbReference type="PROSITE" id="PS51044"/>
    </source>
</evidence>
<evidence type="ECO:0000313" key="8">
    <source>
        <dbReference type="Proteomes" id="UP000178912"/>
    </source>
</evidence>
<feature type="compositionally biased region" description="Low complexity" evidence="5">
    <location>
        <begin position="44"/>
        <end position="59"/>
    </location>
</feature>
<feature type="compositionally biased region" description="Polar residues" evidence="5">
    <location>
        <begin position="473"/>
        <end position="502"/>
    </location>
</feature>
<dbReference type="Gene3D" id="3.30.40.10">
    <property type="entry name" value="Zinc/RING finger domain, C3HC4 (zinc finger)"/>
    <property type="match status" value="1"/>
</dbReference>
<reference evidence="8" key="1">
    <citation type="submission" date="2016-03" db="EMBL/GenBank/DDBJ databases">
        <authorList>
            <person name="Guldener U."/>
        </authorList>
    </citation>
    <scope>NUCLEOTIDE SEQUENCE [LARGE SCALE GENOMIC DNA]</scope>
    <source>
        <strain evidence="8">04CH-RAC-A.6.1</strain>
    </source>
</reference>
<evidence type="ECO:0000256" key="2">
    <source>
        <dbReference type="ARBA" id="ARBA00022771"/>
    </source>
</evidence>
<dbReference type="GO" id="GO:0008270">
    <property type="term" value="F:zinc ion binding"/>
    <property type="evidence" value="ECO:0007669"/>
    <property type="project" value="UniProtKB-KW"/>
</dbReference>
<keyword evidence="1" id="KW-0479">Metal-binding</keyword>
<dbReference type="PROSITE" id="PS51044">
    <property type="entry name" value="ZF_SP_RING"/>
    <property type="match status" value="1"/>
</dbReference>
<evidence type="ECO:0000256" key="4">
    <source>
        <dbReference type="PROSITE-ProRule" id="PRU00452"/>
    </source>
</evidence>
<keyword evidence="3" id="KW-0862">Zinc</keyword>
<dbReference type="PANTHER" id="PTHR10782:SF4">
    <property type="entry name" value="TONALLI, ISOFORM E"/>
    <property type="match status" value="1"/>
</dbReference>
<feature type="compositionally biased region" description="Polar residues" evidence="5">
    <location>
        <begin position="1039"/>
        <end position="1048"/>
    </location>
</feature>
<evidence type="ECO:0000256" key="5">
    <source>
        <dbReference type="SAM" id="MobiDB-lite"/>
    </source>
</evidence>
<evidence type="ECO:0000313" key="7">
    <source>
        <dbReference type="EMBL" id="CZS99401.1"/>
    </source>
</evidence>
<feature type="region of interest" description="Disordered" evidence="5">
    <location>
        <begin position="117"/>
        <end position="139"/>
    </location>
</feature>
<name>A0A1E1KN23_9HELO</name>
<feature type="compositionally biased region" description="Basic and acidic residues" evidence="5">
    <location>
        <begin position="1016"/>
        <end position="1025"/>
    </location>
</feature>
<feature type="compositionally biased region" description="Polar residues" evidence="5">
    <location>
        <begin position="117"/>
        <end position="136"/>
    </location>
</feature>
<feature type="compositionally biased region" description="Polar residues" evidence="5">
    <location>
        <begin position="424"/>
        <end position="441"/>
    </location>
</feature>
<feature type="region of interest" description="Disordered" evidence="5">
    <location>
        <begin position="418"/>
        <end position="502"/>
    </location>
</feature>
<dbReference type="GO" id="GO:0061665">
    <property type="term" value="F:SUMO ligase activity"/>
    <property type="evidence" value="ECO:0007669"/>
    <property type="project" value="TreeGrafter"/>
</dbReference>
<gene>
    <name evidence="7" type="ORF">RAG0_07728</name>
</gene>
<proteinExistence type="predicted"/>
<dbReference type="PANTHER" id="PTHR10782">
    <property type="entry name" value="ZINC FINGER MIZ DOMAIN-CONTAINING PROTEIN"/>
    <property type="match status" value="1"/>
</dbReference>
<dbReference type="InterPro" id="IPR013083">
    <property type="entry name" value="Znf_RING/FYVE/PHD"/>
</dbReference>
<dbReference type="GO" id="GO:0000785">
    <property type="term" value="C:chromatin"/>
    <property type="evidence" value="ECO:0007669"/>
    <property type="project" value="TreeGrafter"/>
</dbReference>
<keyword evidence="8" id="KW-1185">Reference proteome</keyword>
<keyword evidence="2 4" id="KW-0863">Zinc-finger</keyword>
<dbReference type="Pfam" id="PF02891">
    <property type="entry name" value="zf-MIZ"/>
    <property type="match status" value="1"/>
</dbReference>
<dbReference type="GO" id="GO:0016925">
    <property type="term" value="P:protein sumoylation"/>
    <property type="evidence" value="ECO:0007669"/>
    <property type="project" value="TreeGrafter"/>
</dbReference>
<dbReference type="OrthoDB" id="27975at2759"/>
<dbReference type="Proteomes" id="UP000178912">
    <property type="component" value="Unassembled WGS sequence"/>
</dbReference>
<feature type="region of interest" description="Disordered" evidence="5">
    <location>
        <begin position="529"/>
        <end position="570"/>
    </location>
</feature>
<evidence type="ECO:0000256" key="1">
    <source>
        <dbReference type="ARBA" id="ARBA00022723"/>
    </source>
</evidence>
<feature type="compositionally biased region" description="Polar residues" evidence="5">
    <location>
        <begin position="618"/>
        <end position="629"/>
    </location>
</feature>
<dbReference type="AlphaFoldDB" id="A0A1E1KN23"/>
<feature type="region of interest" description="Disordered" evidence="5">
    <location>
        <begin position="609"/>
        <end position="634"/>
    </location>
</feature>
<accession>A0A1E1KN23</accession>
<feature type="region of interest" description="Disordered" evidence="5">
    <location>
        <begin position="1016"/>
        <end position="1064"/>
    </location>
</feature>